<dbReference type="InterPro" id="IPR032675">
    <property type="entry name" value="LRR_dom_sf"/>
</dbReference>
<reference evidence="6" key="1">
    <citation type="submission" date="2022-01" db="EMBL/GenBank/DDBJ databases">
        <authorList>
            <person name="King R."/>
        </authorList>
    </citation>
    <scope>NUCLEOTIDE SEQUENCE</scope>
</reference>
<evidence type="ECO:0000256" key="5">
    <source>
        <dbReference type="SAM" id="SignalP"/>
    </source>
</evidence>
<dbReference type="Proteomes" id="UP001153620">
    <property type="component" value="Chromosome 2"/>
</dbReference>
<keyword evidence="3" id="KW-0175">Coiled coil</keyword>
<keyword evidence="5" id="KW-0732">Signal</keyword>
<evidence type="ECO:0000256" key="1">
    <source>
        <dbReference type="ARBA" id="ARBA00022614"/>
    </source>
</evidence>
<sequence>MRYFIYILLYLKILVISADDAASTDKYLSCEYSDTDWQALDIDQLYTCDILTDTIDSPNYKIKYESSETEKVEGLRFLDNKNVKFLPNNIGEIFPNLKALAVSGTYLNTLNSNDLKSLTKLRYATFANSDLNVIEDGTFKDLSALEELDFRDSNIRIIEEDAFHGMTSLKTLYLSGNKLNSLEPKTFDGLESLHSLSLELNHLEYIDENLFETNENLADIWLNKNKIIGLPYKVFEKIPKLAYVDLQENICIDYAYDIDNFDELKDDCESKCTAVPPPREVHTKPDKVDELIEEIVENKPNETFRNEYKIDGDIDTGTYSQSINIIELPDEIDESVIMNDVSSKIVECQTTQMVWKLSNSELPTCVIENQIIDSKDFNIAHSADGNAIKAMSFAQNKYIKFLPQNIGTYAPNLEEFSARNTSLRVISKNNFAGLKHLKSLNLADNKIKFIDSDAFDDLTSLEELDLSGNELSTLDSEIFRKLKNLKTLRIGSNQIHSFPPNLFQNLRNLVNISISHQHISDINANTFKANTKLKNVWMNSNKLKSLSPNMFTSKLKDLEYVDMRDNKCIDGFYDQSHFQQMKTEIHEKCGKKYIVPLSTKLEDQKKKGKKPKKDSKKNKNPKVEAVDESNLEEKEVICDYEEVFWPHLNKTLKTCVVNEAIDNSNYLISANPLFSSDFVNADTIEAISFKNNKNVKYLPKNLFNIFPNLVEFSAENAGLTKINPQDFKGLKKLKSLNLSANGLTNIDRESFKDLTSLEELILDDNDIEEFEEETFTHTKKLKKLRMKGNKLKTVHETWLEDMPDLEEVSFTFSDPVVLQKQIFDKNPNLKDIDWNGIHYDGKLNEIDDAVVDTTEVNESRKEISCKYEEVPIPESGETMTVCKIDESEIIDDSDYIIKSSPHNNKVKKFVMYNNPNIKFLPRNLGKTFPMLEEIDVDNTALGVIDRESFYNLPLMKTLKMSRNKIQNFESDTFDDIPQLEELDLSDNDVELIKDGAFYKMNNLKDLKLGNNKINSIDPKTFKVMKNLRKISLPGNNIEFLDRHTFKNNPNIEEIDLSENDIESLNPRTFEKLRKLKRVLFKGNKCLDEEFNSSELSKLKNDIFKNCKMPKKSTKEVSCELEDVEEITSDVVDITTCVVDEDVEIDEPGYKFTIDTSAIDSSQIRTLSISNNPKIKFLPENIGQLFPNLENVMITNTSIEDVPDETFNDMDKVKYVDLSRNKIKRLNPNSFTGLSSINKINLSDNGFEELDHVPFTKIPSISAIDITGNKLKPAARKLLVKNFPDVDFEGIDEIEDPVTEMIEEITDKEVTCDNIEQNHAKGTFTCTMNSQIIDSPDYFLKLPESLSFNSLTLVGNDNIQYIPKNLNNVFPNVKHLNFHKTGIKEVPQDIKNFNNLETLDLSNNKIKTLKPSDFHNMPALKKLSLDGNLIEDVDESAFDLPSLEWINLSGNKISSIPSKTFHKLRKVNWISLEDNDDSFDVDESIFESIPSKNIEISYTKGGKKRIIEVNADFDEDEESDDSEEYEEVTEIQVVRRKTTKKIKKIRPQEEEYEVEETTEYFTTNEVTCEWETDDELHICVIKDQPIKTKGFKVKSTPDDSKIKEFKIENNENVEFLPENIGELFPNLQKLTVRNTSVSEIPGDIFKKLHKLKTLELPNNQLSELDPEMLSDAPILEEVNLSGNIIKKIPDDIFKFVPDLKIVELDNNEITDLDPKIFESVPNLSTLSFEGNNIPMELSEDMFTNNPFLKIFGSNSSMKTTTIKSSVVDESKELECDVGWKRVESGSESSVSYSESDEENGDKSLTCILEDQSILDEEYRIKSTSKNPEIKAFSIENNHDVKFLPENIGDLFPNLEKIFIKNTSISKVPNKVMKKLKKLKVLNLPDNNLLELDPEMLDDIPLLEEVDFSGNKIEKLPKNIFKKVPKLKIISFENNEFTEMEPEIFESLPHLTKITMDGDDLPDEFTQKLMKKHPQLKIIKSTIKTTTMESIIETEELEEVECDTDYVDFESIDGDNDVSNIFTCVITDQEIKKRGSKIKPTPNDKFIEGIKIANSKDIRFIPENIGELFPNVQKISIQNTSVREIPNDIFRNINNLNLLDISNNKIKELVPEIFYNLPQLEEVDLSGNEIQEIPENLFNNLPELKVIDLGDNEITNLDPELFKSTPKLTKLILDENKLPDEVIEELIKKIPSVKIPTSKTTILSITTTEPITDFPVLKEITCDTEYSEWKSIDNDVSSIFTCVIKDQEIDDTEIKIKPTPYDYHIHGIKIENNKDVKFVPENIGELFPNIQKISIQNTSVSKIPNEALKNLDNLKVLDLSNNDIKELDPEILNNIPMLEEIDLSGNKIQELPDELFKNVPELKAVDLTNNEITKLDPEIFESTPHLKKLVIDGNDLLNDLNEDSFVYNPMLEISKEVIPQKTTAKSMLEKEVTEELLEEFITVTPIISTTQIVTEKSTHAPVKTTASSGPHGDKGSTTTKRTPVSRTTSRYTTKTSSGRTTAATRPTKSPDGNAEVSGVRRTTQRPRFKPEISSYRTTTPKVPLKTVKCGIIYETSEPNSKSVIKCDMSDQKIEDPEVSFADIPNGKEVEVLKFDNNKNIKYLPDNIALVFPNLKEITAENSAIELILPGDFEDLNKLENIVLSGNDLKSIEPETFDGLDNLKNLDLSNNQIEFIDEDAFGRLPSLKNLDLDNNKITFIHPKTFRNIPKLETLKIEGNNIPSLHENVFSMNPQLKKVKHSIPSFVLLTTTQKPQVKIHTTFIKSSTTAKPKILQTTIQKIIDTRTTTIPRRHKVSPFKEVECDYENIQWDFSDDVLFSCDLKDAVIDDTNYVIKQSPKNKRIKGLSLVDSKKVKFLPQNIDKAFPNLVEISTFNSSIKHIPKESLKNLPKLRGLNLMSSGISTIAPNAFDEIPSVEYIELSDNNIKDLHPDLFKKNPALKYLYLNDNNIKSLDSNIFENLPELRNISLEGNEIKEVNKKLFKNNYELQNVWLNGNRISAIDPTIFDGKRALEYVDLRENDCIEEFFEGYEIEGIRNILKNKCKTPEEDPTEEVIRTTAKPIREHKATTPKIISGGLNSYPTRKPPHSIPDDQKFTTRPSYQISTEKPAEPQTIPSYNYRTSTYRSPSSVTETPAHSSTVSSLNYRTSTRRSSNNFSERPLQPTRGPQHFIGTTEIVTKRPKEVKCSLNYHEFPGTRPENYTCFISEQAIDDPEYIIKATPHDEFITGVAIDDNNKVKFLPQNIGEIFPNLKHLSAKHNSIENVPSLNNLENVKTLDLSDNGLKIIDPEVLKRLPLLEDLNLSGNQIPLFINSTFDNLPNLKTLDISRNNIAELSPEIFNKLPELQKVSLDNNELTELPEKIFNKNPKLQVVNLNGNKINRISPETFENLPNLGEVNLEENPCINGVYKSGAFYAMKSDVIKGCAPDEYVTPSVKEVMTTTIYSIEKLKPNAIECNYGDTHSSTYDVYLPSCMINEDKIVEVPEWEIKEMPANRRVKRFMILDNDKIEKLPKNLGEAFPDLNDIIVTGAPIKSILPTDFKDLKNLKSISITGSSIKVLDPETFKGAPLLEDLDLSNNNIRHIDDGAFEGIKRLKNLDLSGNKLPKISKNILKPLPELKIIKLTGNDLQNVNSDLFKGNPQLYKVNLDENNLRSIDPDAFDRLPHLININLNKNDCIDRSFGASNMHMMRKIVNENCQPYDALKNELKTCRKEIENFISRPKENDVGEKDTLKDVIKKSENKIKQLNIQLNKLRNALNAEKAMLRKEIEKSKNLETELEGIKKKCARVDENHNVLIDLNCNYNELNNEKYSCNARDLKIKIENSTIENPNGNHKRGKRDADVNSLIISNQDVKYIPNGISNHFPQLKELTIENSGLVKINQAPFRNLPHLNKLIIRGNDIYHIEPTALNDIPQLEHLDLSQNNIMDIPIKFLEEMPKLKILNLNDNALLSLPQNIIPNVNSLKTFTVGNNNLNFIDPRIFKRLNSAGVVDFTNNKCIDKKFNENDDDRRDYMSFIGIVSIKCTNNIDDSGEDGFCTGRKI</sequence>
<protein>
    <submittedName>
        <fullName evidence="6">Uncharacterized protein</fullName>
    </submittedName>
</protein>
<gene>
    <name evidence="6" type="ORF">CHIRRI_LOCUS4746</name>
</gene>
<keyword evidence="7" id="KW-1185">Reference proteome</keyword>
<feature type="chain" id="PRO_5040385327" evidence="5">
    <location>
        <begin position="19"/>
        <end position="4036"/>
    </location>
</feature>
<dbReference type="SMART" id="SM00365">
    <property type="entry name" value="LRR_SD22"/>
    <property type="match status" value="29"/>
</dbReference>
<dbReference type="InterPro" id="IPR003591">
    <property type="entry name" value="Leu-rich_rpt_typical-subtyp"/>
</dbReference>
<dbReference type="SMART" id="SM00364">
    <property type="entry name" value="LRR_BAC"/>
    <property type="match status" value="18"/>
</dbReference>
<feature type="compositionally biased region" description="Basic residues" evidence="4">
    <location>
        <begin position="606"/>
        <end position="620"/>
    </location>
</feature>
<proteinExistence type="predicted"/>
<evidence type="ECO:0000313" key="7">
    <source>
        <dbReference type="Proteomes" id="UP001153620"/>
    </source>
</evidence>
<dbReference type="FunFam" id="3.80.10.10:FF:001164">
    <property type="entry name" value="GH01279p"/>
    <property type="match status" value="3"/>
</dbReference>
<dbReference type="SUPFAM" id="SSF52047">
    <property type="entry name" value="RNI-like"/>
    <property type="match status" value="1"/>
</dbReference>
<dbReference type="PROSITE" id="PS51450">
    <property type="entry name" value="LRR"/>
    <property type="match status" value="21"/>
</dbReference>
<dbReference type="InterPro" id="IPR001611">
    <property type="entry name" value="Leu-rich_rpt"/>
</dbReference>
<keyword evidence="1" id="KW-0433">Leucine-rich repeat</keyword>
<dbReference type="PANTHER" id="PTHR24366:SF96">
    <property type="entry name" value="LEUCINE RICH REPEAT CONTAINING 53"/>
    <property type="match status" value="1"/>
</dbReference>
<dbReference type="SMART" id="SM00369">
    <property type="entry name" value="LRR_TYP"/>
    <property type="match status" value="62"/>
</dbReference>
<evidence type="ECO:0000256" key="2">
    <source>
        <dbReference type="ARBA" id="ARBA00022737"/>
    </source>
</evidence>
<dbReference type="Pfam" id="PF00560">
    <property type="entry name" value="LRR_1"/>
    <property type="match status" value="3"/>
</dbReference>
<feature type="region of interest" description="Disordered" evidence="4">
    <location>
        <begin position="2453"/>
        <end position="2525"/>
    </location>
</feature>
<name>A0A9N9RNN5_9DIPT</name>
<dbReference type="EMBL" id="OU895878">
    <property type="protein sequence ID" value="CAG9801825.1"/>
    <property type="molecule type" value="Genomic_DNA"/>
</dbReference>
<dbReference type="SUPFAM" id="SSF52058">
    <property type="entry name" value="L domain-like"/>
    <property type="match status" value="9"/>
</dbReference>
<feature type="compositionally biased region" description="Low complexity" evidence="4">
    <location>
        <begin position="3138"/>
        <end position="3154"/>
    </location>
</feature>
<feature type="compositionally biased region" description="Polar residues" evidence="4">
    <location>
        <begin position="3110"/>
        <end position="3137"/>
    </location>
</feature>
<feature type="region of interest" description="Disordered" evidence="4">
    <location>
        <begin position="602"/>
        <end position="626"/>
    </location>
</feature>
<reference evidence="6" key="2">
    <citation type="submission" date="2022-10" db="EMBL/GenBank/DDBJ databases">
        <authorList>
            <consortium name="ENA_rothamsted_submissions"/>
            <consortium name="culmorum"/>
            <person name="King R."/>
        </authorList>
    </citation>
    <scope>NUCLEOTIDE SEQUENCE</scope>
</reference>
<feature type="compositionally biased region" description="Low complexity" evidence="4">
    <location>
        <begin position="2474"/>
        <end position="2505"/>
    </location>
</feature>
<feature type="compositionally biased region" description="Polar residues" evidence="4">
    <location>
        <begin position="3093"/>
        <end position="3102"/>
    </location>
</feature>
<evidence type="ECO:0000256" key="3">
    <source>
        <dbReference type="SAM" id="Coils"/>
    </source>
</evidence>
<accession>A0A9N9RNN5</accession>
<dbReference type="PANTHER" id="PTHR24366">
    <property type="entry name" value="IG(IMMUNOGLOBULIN) AND LRR(LEUCINE RICH REPEAT) DOMAINS"/>
    <property type="match status" value="1"/>
</dbReference>
<feature type="coiled-coil region" evidence="3">
    <location>
        <begin position="3696"/>
        <end position="3787"/>
    </location>
</feature>
<evidence type="ECO:0000313" key="6">
    <source>
        <dbReference type="EMBL" id="CAG9801825.1"/>
    </source>
</evidence>
<feature type="signal peptide" evidence="5">
    <location>
        <begin position="1"/>
        <end position="18"/>
    </location>
</feature>
<organism evidence="6 7">
    <name type="scientific">Chironomus riparius</name>
    <dbReference type="NCBI Taxonomy" id="315576"/>
    <lineage>
        <taxon>Eukaryota</taxon>
        <taxon>Metazoa</taxon>
        <taxon>Ecdysozoa</taxon>
        <taxon>Arthropoda</taxon>
        <taxon>Hexapoda</taxon>
        <taxon>Insecta</taxon>
        <taxon>Pterygota</taxon>
        <taxon>Neoptera</taxon>
        <taxon>Endopterygota</taxon>
        <taxon>Diptera</taxon>
        <taxon>Nematocera</taxon>
        <taxon>Chironomoidea</taxon>
        <taxon>Chironomidae</taxon>
        <taxon>Chironominae</taxon>
        <taxon>Chironomus</taxon>
    </lineage>
</organism>
<keyword evidence="2" id="KW-0677">Repeat</keyword>
<dbReference type="Pfam" id="PF13855">
    <property type="entry name" value="LRR_8"/>
    <property type="match status" value="17"/>
</dbReference>
<feature type="region of interest" description="Disordered" evidence="4">
    <location>
        <begin position="3062"/>
        <end position="3165"/>
    </location>
</feature>
<dbReference type="Gene3D" id="3.80.10.10">
    <property type="entry name" value="Ribonuclease Inhibitor"/>
    <property type="match status" value="15"/>
</dbReference>
<dbReference type="OrthoDB" id="2015831at2759"/>
<evidence type="ECO:0000256" key="4">
    <source>
        <dbReference type="SAM" id="MobiDB-lite"/>
    </source>
</evidence>